<dbReference type="InterPro" id="IPR011528">
    <property type="entry name" value="NERD"/>
</dbReference>
<dbReference type="PROSITE" id="PS50965">
    <property type="entry name" value="NERD"/>
    <property type="match status" value="1"/>
</dbReference>
<evidence type="ECO:0000259" key="1">
    <source>
        <dbReference type="PROSITE" id="PS50965"/>
    </source>
</evidence>
<comment type="caution">
    <text evidence="2">The sequence shown here is derived from an EMBL/GenBank/DDBJ whole genome shotgun (WGS) entry which is preliminary data.</text>
</comment>
<proteinExistence type="predicted"/>
<dbReference type="EMBL" id="JAUSUG010000002">
    <property type="protein sequence ID" value="MDQ0253463.1"/>
    <property type="molecule type" value="Genomic_DNA"/>
</dbReference>
<keyword evidence="3" id="KW-1185">Reference proteome</keyword>
<evidence type="ECO:0000313" key="2">
    <source>
        <dbReference type="EMBL" id="MDQ0253463.1"/>
    </source>
</evidence>
<protein>
    <recommendedName>
        <fullName evidence="1">NERD domain-containing protein</fullName>
    </recommendedName>
</protein>
<sequence>MISKPLTKPIIINQLEALLRRLPQNYISRPKIEGDLAKYKSGYRGQMSLNYYFNFLDEKELYILQDLRLPYKDSYFQIDVTIVCQYFISLLEVKNNAGLLEFDLDLHQLKQTYNGMEKIYDDPVQQVQRQSFQLNAWLTKNKFAAVPSEYNVVISNPSAYIVPPKPHQRSFFIDKIIRPGSIQNKIQFFQRKYRKEQLTKQEVRRLVNRLIKSHTPKIENVLEKYQVSETDIIKGVHCPNCSKLPMIRHWGTWYCQYCGHNDPDAHLGTLKDRAFLLGREVTNQQVRNFLNFPSISTATRILHSMELSYVGTTKSRIYFLPPVD</sequence>
<feature type="domain" description="NERD" evidence="1">
    <location>
        <begin position="41"/>
        <end position="157"/>
    </location>
</feature>
<name>A0ABT9ZSK5_9BACI</name>
<organism evidence="2 3">
    <name type="scientific">Evansella vedderi</name>
    <dbReference type="NCBI Taxonomy" id="38282"/>
    <lineage>
        <taxon>Bacteria</taxon>
        <taxon>Bacillati</taxon>
        <taxon>Bacillota</taxon>
        <taxon>Bacilli</taxon>
        <taxon>Bacillales</taxon>
        <taxon>Bacillaceae</taxon>
        <taxon>Evansella</taxon>
    </lineage>
</organism>
<dbReference type="Proteomes" id="UP001230005">
    <property type="component" value="Unassembled WGS sequence"/>
</dbReference>
<reference evidence="2 3" key="1">
    <citation type="submission" date="2023-07" db="EMBL/GenBank/DDBJ databases">
        <title>Genomic Encyclopedia of Type Strains, Phase IV (KMG-IV): sequencing the most valuable type-strain genomes for metagenomic binning, comparative biology and taxonomic classification.</title>
        <authorList>
            <person name="Goeker M."/>
        </authorList>
    </citation>
    <scope>NUCLEOTIDE SEQUENCE [LARGE SCALE GENOMIC DNA]</scope>
    <source>
        <strain evidence="2 3">DSM 9768</strain>
    </source>
</reference>
<dbReference type="Pfam" id="PF08378">
    <property type="entry name" value="NERD"/>
    <property type="match status" value="1"/>
</dbReference>
<accession>A0ABT9ZSK5</accession>
<gene>
    <name evidence="2" type="ORF">J2S74_000835</name>
</gene>
<evidence type="ECO:0000313" key="3">
    <source>
        <dbReference type="Proteomes" id="UP001230005"/>
    </source>
</evidence>
<dbReference type="RefSeq" id="WP_307322140.1">
    <property type="nucleotide sequence ID" value="NZ_JAUSUG010000002.1"/>
</dbReference>